<evidence type="ECO:0000313" key="2">
    <source>
        <dbReference type="EMBL" id="KAK3216143.1"/>
    </source>
</evidence>
<dbReference type="SMART" id="SM00220">
    <property type="entry name" value="S_TKc"/>
    <property type="match status" value="1"/>
</dbReference>
<feature type="domain" description="Protein kinase" evidence="1">
    <location>
        <begin position="418"/>
        <end position="695"/>
    </location>
</feature>
<keyword evidence="3" id="KW-1185">Reference proteome</keyword>
<dbReference type="InterPro" id="IPR008271">
    <property type="entry name" value="Ser/Thr_kinase_AS"/>
</dbReference>
<name>A0AAN6RKT6_9PLEO</name>
<dbReference type="Gene3D" id="1.25.40.10">
    <property type="entry name" value="Tetratricopeptide repeat domain"/>
    <property type="match status" value="2"/>
</dbReference>
<dbReference type="Pfam" id="PF13374">
    <property type="entry name" value="TPR_10"/>
    <property type="match status" value="6"/>
</dbReference>
<dbReference type="SUPFAM" id="SSF56112">
    <property type="entry name" value="Protein kinase-like (PK-like)"/>
    <property type="match status" value="1"/>
</dbReference>
<reference evidence="2 3" key="1">
    <citation type="submission" date="2021-02" db="EMBL/GenBank/DDBJ databases">
        <title>Genome assembly of Pseudopithomyces chartarum.</title>
        <authorList>
            <person name="Jauregui R."/>
            <person name="Singh J."/>
            <person name="Voisey C."/>
        </authorList>
    </citation>
    <scope>NUCLEOTIDE SEQUENCE [LARGE SCALE GENOMIC DNA]</scope>
    <source>
        <strain evidence="2 3">AGR01</strain>
    </source>
</reference>
<dbReference type="EMBL" id="WVTA01000002">
    <property type="protein sequence ID" value="KAK3216143.1"/>
    <property type="molecule type" value="Genomic_DNA"/>
</dbReference>
<proteinExistence type="predicted"/>
<dbReference type="InterPro" id="IPR011009">
    <property type="entry name" value="Kinase-like_dom_sf"/>
</dbReference>
<protein>
    <recommendedName>
        <fullName evidence="1">Protein kinase domain-containing protein</fullName>
    </recommendedName>
</protein>
<dbReference type="PROSITE" id="PS50011">
    <property type="entry name" value="PROTEIN_KINASE_DOM"/>
    <property type="match status" value="1"/>
</dbReference>
<dbReference type="InterPro" id="IPR011990">
    <property type="entry name" value="TPR-like_helical_dom_sf"/>
</dbReference>
<sequence length="715" mass="80917">MKDYRMFENLIIRRTGRHAQNRGYALYNEKKYSEAEVQFRQAADGRERTLGTGHEDTLNSKHMLGCSLYSQNKYSEAEVQLRQAADGRERTLGTDHKDTLNSKHSLGCSLYFQNKYSEAEVQFRQAADGRERTLGTDHKDTLNSKHMLGCSLYFQNKSSEAEVQFRQAADGQERTLGTGHEDTLNSKYWLGCSLNIQNKSSEAEVQLRQAADGRERTLGTDHEDTLNSKYWLGCSLNIQNKYSEAEVQLRQAADGRERTLGTDHKDTLATLDELHKTKAELNAPSFLSSNSATWQDSAGRLESFFSKQRDKRDIYTDSEINEISSLLKVSSSQWGKVPRTYIVLRTIGHLDLLQDVIDVGFSDFWFPVTEHSLPGCLSPSVCTAFVNAQQIVLTKLMDLEKSEKGQHCYFKQGESFPFERKGILGTGGFGQVDKVLSRISFKQYARKRVPRSAAFRGRKKEDTNQFIAEIQLLKRLKHRHVVEFVGSYTDAKYIGLLMSPVAEMDLDAYLKRCTAPNYPELRTFFGCLATALEFLHKQKVRHKDIKPHNILVDRGNVLFADFGLSLDFTDASGSTTTGMTAKTPRYCAPEVAEYEPRNTGSDIWSLGVVFIEMASALKGKTMQDIDEFFRQHGSQQTYIRTNMAALPRLIAMLEEIGQPSDNIVFSWTKQMLFTKYQSRLTASSLVASITESQSVGFCGICCASPEEDFSDWTDE</sequence>
<dbReference type="PROSITE" id="PS00108">
    <property type="entry name" value="PROTEIN_KINASE_ST"/>
    <property type="match status" value="1"/>
</dbReference>
<dbReference type="AlphaFoldDB" id="A0AAN6RKT6"/>
<evidence type="ECO:0000259" key="1">
    <source>
        <dbReference type="PROSITE" id="PS50011"/>
    </source>
</evidence>
<gene>
    <name evidence="2" type="ORF">GRF29_8g2287502</name>
</gene>
<accession>A0AAN6RKT6</accession>
<dbReference type="Proteomes" id="UP001280581">
    <property type="component" value="Unassembled WGS sequence"/>
</dbReference>
<dbReference type="PANTHER" id="PTHR46082">
    <property type="entry name" value="ATP/GTP-BINDING PROTEIN-RELATED"/>
    <property type="match status" value="1"/>
</dbReference>
<dbReference type="GO" id="GO:0005524">
    <property type="term" value="F:ATP binding"/>
    <property type="evidence" value="ECO:0007669"/>
    <property type="project" value="InterPro"/>
</dbReference>
<dbReference type="Gene3D" id="1.10.510.10">
    <property type="entry name" value="Transferase(Phosphotransferase) domain 1"/>
    <property type="match status" value="1"/>
</dbReference>
<dbReference type="InterPro" id="IPR053137">
    <property type="entry name" value="NLR-like"/>
</dbReference>
<dbReference type="SUPFAM" id="SSF48452">
    <property type="entry name" value="TPR-like"/>
    <property type="match status" value="2"/>
</dbReference>
<dbReference type="CDD" id="cd00180">
    <property type="entry name" value="PKc"/>
    <property type="match status" value="1"/>
</dbReference>
<dbReference type="GO" id="GO:0004672">
    <property type="term" value="F:protein kinase activity"/>
    <property type="evidence" value="ECO:0007669"/>
    <property type="project" value="InterPro"/>
</dbReference>
<evidence type="ECO:0000313" key="3">
    <source>
        <dbReference type="Proteomes" id="UP001280581"/>
    </source>
</evidence>
<dbReference type="InterPro" id="IPR000719">
    <property type="entry name" value="Prot_kinase_dom"/>
</dbReference>
<dbReference type="PANTHER" id="PTHR46082:SF6">
    <property type="entry name" value="AAA+ ATPASE DOMAIN-CONTAINING PROTEIN-RELATED"/>
    <property type="match status" value="1"/>
</dbReference>
<dbReference type="Pfam" id="PF00069">
    <property type="entry name" value="Pkinase"/>
    <property type="match status" value="1"/>
</dbReference>
<organism evidence="2 3">
    <name type="scientific">Pseudopithomyces chartarum</name>
    <dbReference type="NCBI Taxonomy" id="1892770"/>
    <lineage>
        <taxon>Eukaryota</taxon>
        <taxon>Fungi</taxon>
        <taxon>Dikarya</taxon>
        <taxon>Ascomycota</taxon>
        <taxon>Pezizomycotina</taxon>
        <taxon>Dothideomycetes</taxon>
        <taxon>Pleosporomycetidae</taxon>
        <taxon>Pleosporales</taxon>
        <taxon>Massarineae</taxon>
        <taxon>Didymosphaeriaceae</taxon>
        <taxon>Pseudopithomyces</taxon>
    </lineage>
</organism>
<comment type="caution">
    <text evidence="2">The sequence shown here is derived from an EMBL/GenBank/DDBJ whole genome shotgun (WGS) entry which is preliminary data.</text>
</comment>